<dbReference type="OrthoDB" id="9794948at2"/>
<dbReference type="PANTHER" id="PTHR35802">
    <property type="entry name" value="PROTEASE SYNTHASE AND SPORULATION PROTEIN PAI 2"/>
    <property type="match status" value="1"/>
</dbReference>
<proteinExistence type="predicted"/>
<accession>A0A5P2DAG0</accession>
<reference evidence="1 2" key="1">
    <citation type="submission" date="2018-05" db="EMBL/GenBank/DDBJ databases">
        <title>Streptomyces venezuelae.</title>
        <authorList>
            <person name="Kim W."/>
            <person name="Lee N."/>
            <person name="Cho B.-K."/>
        </authorList>
    </citation>
    <scope>NUCLEOTIDE SEQUENCE [LARGE SCALE GENOMIC DNA]</scope>
    <source>
        <strain evidence="1 2">ATCC 21782</strain>
    </source>
</reference>
<dbReference type="Proteomes" id="UP000325211">
    <property type="component" value="Chromosome"/>
</dbReference>
<dbReference type="InterPro" id="IPR012349">
    <property type="entry name" value="Split_barrel_FMN-bd"/>
</dbReference>
<dbReference type="InterPro" id="IPR007396">
    <property type="entry name" value="TR_PAI2-type"/>
</dbReference>
<evidence type="ECO:0000313" key="1">
    <source>
        <dbReference type="EMBL" id="QES50109.1"/>
    </source>
</evidence>
<sequence length="217" mass="23832">MFVPPPYREPSGSWMVDLIRNNPLALLVHNGSPLAGPFATHLPVIPDPDANREWAPDLAGATLLGHMNRSNPHWKAIQSGEVALLTFTGPHGYVSPTVYGKTPAAPTWNFTSVHVRGTIQKIDSPGPSEDTLDVVKSTVRAFEADFGADWDMTESISYFRQILPEVGAFRFTVSGADGMFKLSQEQAPEIRDRVYRSFSERDCARHRAAASLMASLP</sequence>
<dbReference type="AlphaFoldDB" id="A0A5P2DAG0"/>
<dbReference type="RefSeq" id="WP_150209675.1">
    <property type="nucleotide sequence ID" value="NZ_CP029190.1"/>
</dbReference>
<name>A0A5P2DAG0_STRVZ</name>
<organism evidence="1 2">
    <name type="scientific">Streptomyces venezuelae</name>
    <dbReference type="NCBI Taxonomy" id="54571"/>
    <lineage>
        <taxon>Bacteria</taxon>
        <taxon>Bacillati</taxon>
        <taxon>Actinomycetota</taxon>
        <taxon>Actinomycetes</taxon>
        <taxon>Kitasatosporales</taxon>
        <taxon>Streptomycetaceae</taxon>
        <taxon>Streptomyces</taxon>
    </lineage>
</organism>
<protein>
    <submittedName>
        <fullName evidence="1">Transcriptional regulator</fullName>
    </submittedName>
</protein>
<evidence type="ECO:0000313" key="2">
    <source>
        <dbReference type="Proteomes" id="UP000325211"/>
    </source>
</evidence>
<dbReference type="PANTHER" id="PTHR35802:SF1">
    <property type="entry name" value="PROTEASE SYNTHASE AND SPORULATION PROTEIN PAI 2"/>
    <property type="match status" value="1"/>
</dbReference>
<dbReference type="PIRSF" id="PIRSF010372">
    <property type="entry name" value="PaiB"/>
    <property type="match status" value="1"/>
</dbReference>
<dbReference type="Gene3D" id="2.30.110.10">
    <property type="entry name" value="Electron Transport, Fmn-binding Protein, Chain A"/>
    <property type="match status" value="1"/>
</dbReference>
<dbReference type="SUPFAM" id="SSF50475">
    <property type="entry name" value="FMN-binding split barrel"/>
    <property type="match status" value="1"/>
</dbReference>
<dbReference type="Pfam" id="PF04299">
    <property type="entry name" value="FMN_bind_2"/>
    <property type="match status" value="1"/>
</dbReference>
<dbReference type="EMBL" id="CP029190">
    <property type="protein sequence ID" value="QES50109.1"/>
    <property type="molecule type" value="Genomic_DNA"/>
</dbReference>
<gene>
    <name evidence="1" type="ORF">DEJ50_22045</name>
</gene>